<proteinExistence type="predicted"/>
<protein>
    <recommendedName>
        <fullName evidence="4">Zn(2)-C6 fungal-type domain-containing protein</fullName>
    </recommendedName>
</protein>
<dbReference type="AlphaFoldDB" id="A0A9P4TSY5"/>
<feature type="region of interest" description="Disordered" evidence="1">
    <location>
        <begin position="343"/>
        <end position="372"/>
    </location>
</feature>
<organism evidence="2 3">
    <name type="scientific">Tothia fuscella</name>
    <dbReference type="NCBI Taxonomy" id="1048955"/>
    <lineage>
        <taxon>Eukaryota</taxon>
        <taxon>Fungi</taxon>
        <taxon>Dikarya</taxon>
        <taxon>Ascomycota</taxon>
        <taxon>Pezizomycotina</taxon>
        <taxon>Dothideomycetes</taxon>
        <taxon>Pleosporomycetidae</taxon>
        <taxon>Venturiales</taxon>
        <taxon>Cylindrosympodiaceae</taxon>
        <taxon>Tothia</taxon>
    </lineage>
</organism>
<reference evidence="2" key="1">
    <citation type="journal article" date="2020" name="Stud. Mycol.">
        <title>101 Dothideomycetes genomes: a test case for predicting lifestyles and emergence of pathogens.</title>
        <authorList>
            <person name="Haridas S."/>
            <person name="Albert R."/>
            <person name="Binder M."/>
            <person name="Bloem J."/>
            <person name="Labutti K."/>
            <person name="Salamov A."/>
            <person name="Andreopoulos B."/>
            <person name="Baker S."/>
            <person name="Barry K."/>
            <person name="Bills G."/>
            <person name="Bluhm B."/>
            <person name="Cannon C."/>
            <person name="Castanera R."/>
            <person name="Culley D."/>
            <person name="Daum C."/>
            <person name="Ezra D."/>
            <person name="Gonzalez J."/>
            <person name="Henrissat B."/>
            <person name="Kuo A."/>
            <person name="Liang C."/>
            <person name="Lipzen A."/>
            <person name="Lutzoni F."/>
            <person name="Magnuson J."/>
            <person name="Mondo S."/>
            <person name="Nolan M."/>
            <person name="Ohm R."/>
            <person name="Pangilinan J."/>
            <person name="Park H.-J."/>
            <person name="Ramirez L."/>
            <person name="Alfaro M."/>
            <person name="Sun H."/>
            <person name="Tritt A."/>
            <person name="Yoshinaga Y."/>
            <person name="Zwiers L.-H."/>
            <person name="Turgeon B."/>
            <person name="Goodwin S."/>
            <person name="Spatafora J."/>
            <person name="Crous P."/>
            <person name="Grigoriev I."/>
        </authorList>
    </citation>
    <scope>NUCLEOTIDE SEQUENCE</scope>
    <source>
        <strain evidence="2">CBS 130266</strain>
    </source>
</reference>
<name>A0A9P4TSY5_9PEZI</name>
<accession>A0A9P4TSY5</accession>
<keyword evidence="3" id="KW-1185">Reference proteome</keyword>
<evidence type="ECO:0000313" key="2">
    <source>
        <dbReference type="EMBL" id="KAF2421183.1"/>
    </source>
</evidence>
<feature type="compositionally biased region" description="Basic and acidic residues" evidence="1">
    <location>
        <begin position="358"/>
        <end position="372"/>
    </location>
</feature>
<dbReference type="PANTHER" id="PTHR35392">
    <property type="entry name" value="ZN(II)2CYS6 TRANSCRIPTION FACTOR (EUROFUNG)-RELATED-RELATED"/>
    <property type="match status" value="1"/>
</dbReference>
<evidence type="ECO:0000313" key="3">
    <source>
        <dbReference type="Proteomes" id="UP000800235"/>
    </source>
</evidence>
<gene>
    <name evidence="2" type="ORF">EJ08DRAFT_653515</name>
</gene>
<comment type="caution">
    <text evidence="2">The sequence shown here is derived from an EMBL/GenBank/DDBJ whole genome shotgun (WGS) entry which is preliminary data.</text>
</comment>
<dbReference type="InterPro" id="IPR052973">
    <property type="entry name" value="Fungal_sec-metab_reg_TF"/>
</dbReference>
<dbReference type="EMBL" id="MU007100">
    <property type="protein sequence ID" value="KAF2421183.1"/>
    <property type="molecule type" value="Genomic_DNA"/>
</dbReference>
<dbReference type="Proteomes" id="UP000800235">
    <property type="component" value="Unassembled WGS sequence"/>
</dbReference>
<dbReference type="OrthoDB" id="5426982at2759"/>
<sequence length="446" mass="49962">MRQKKPRSRASQHSTIPGYLCFSLNPGGLTSRASYTASRREEVNELRKIGACLRCQLLKKPCSNGNPCDRCSKVAVKNSASRCLAWMECVRPCLTKISIYKSDPWELNTSFLGGTPVLQYFADGNVQLKLDIPFRWNFDELSTFVASWLTTDDSPKGSMVGIMSSASLYLVLSDIIGTDLARDFKTLIYTTSLLYDTGEINCPEEEQSSDFKVVHYCGQQILTYLDANLRPTPLAKQSKHGLYALFLLCLGAIISSNYFGCEASQFSEMESEVANSKSADLVRLLTHYMVYIGQQVGLLNENWTEKTNACLSLPQWSQRPSRLVDHYLHSTPKATTLLNVRPRHDSAHDIEPDLPQNTREEPDLGHAGDQRGPEISELEANFDWSNLFQDPFIVEFNNPTADPNLPSMGFTDSLWDTADAGTYNDWSWLNNIPSPVLSQSKLAPLQ</sequence>
<evidence type="ECO:0008006" key="4">
    <source>
        <dbReference type="Google" id="ProtNLM"/>
    </source>
</evidence>
<dbReference type="PANTHER" id="PTHR35392:SF2">
    <property type="entry name" value="ZN(II)2CYS6 TRANSCRIPTION FACTOR (EUROFUNG)"/>
    <property type="match status" value="1"/>
</dbReference>
<evidence type="ECO:0000256" key="1">
    <source>
        <dbReference type="SAM" id="MobiDB-lite"/>
    </source>
</evidence>